<reference evidence="2" key="1">
    <citation type="submission" date="2019-08" db="EMBL/GenBank/DDBJ databases">
        <authorList>
            <person name="Kucharzyk K."/>
            <person name="Murdoch R.W."/>
            <person name="Higgins S."/>
            <person name="Loffler F."/>
        </authorList>
    </citation>
    <scope>NUCLEOTIDE SEQUENCE</scope>
</reference>
<dbReference type="AlphaFoldDB" id="A0A645CXS3"/>
<proteinExistence type="predicted"/>
<evidence type="ECO:0000313" key="2">
    <source>
        <dbReference type="EMBL" id="MPM82000.1"/>
    </source>
</evidence>
<organism evidence="2">
    <name type="scientific">bioreactor metagenome</name>
    <dbReference type="NCBI Taxonomy" id="1076179"/>
    <lineage>
        <taxon>unclassified sequences</taxon>
        <taxon>metagenomes</taxon>
        <taxon>ecological metagenomes</taxon>
    </lineage>
</organism>
<dbReference type="NCBIfam" id="TIGR04381">
    <property type="entry name" value="HTH_TypR"/>
    <property type="match status" value="1"/>
</dbReference>
<dbReference type="InterPro" id="IPR030828">
    <property type="entry name" value="HTH_TyrR"/>
</dbReference>
<sequence>MNLCNKELLEADHLIIRLPENSKIINITAEDEGGIKLKDIVEICEKEAIIKALKKNKTCRKAAKALGVSHTTIINKINKYNIKWNE</sequence>
<dbReference type="SUPFAM" id="SSF46689">
    <property type="entry name" value="Homeodomain-like"/>
    <property type="match status" value="1"/>
</dbReference>
<dbReference type="GO" id="GO:0003677">
    <property type="term" value="F:DNA binding"/>
    <property type="evidence" value="ECO:0007669"/>
    <property type="project" value="UniProtKB-KW"/>
</dbReference>
<feature type="domain" description="TyrR-like helix-turn-helix" evidence="1">
    <location>
        <begin position="35"/>
        <end position="82"/>
    </location>
</feature>
<dbReference type="EMBL" id="VSSQ01031199">
    <property type="protein sequence ID" value="MPM82000.1"/>
    <property type="molecule type" value="Genomic_DNA"/>
</dbReference>
<dbReference type="Gene3D" id="1.10.10.60">
    <property type="entry name" value="Homeodomain-like"/>
    <property type="match status" value="1"/>
</dbReference>
<dbReference type="Pfam" id="PF18024">
    <property type="entry name" value="HTH_50"/>
    <property type="match status" value="1"/>
</dbReference>
<comment type="caution">
    <text evidence="2">The sequence shown here is derived from an EMBL/GenBank/DDBJ whole genome shotgun (WGS) entry which is preliminary data.</text>
</comment>
<protein>
    <recommendedName>
        <fullName evidence="1">TyrR-like helix-turn-helix domain-containing protein</fullName>
    </recommendedName>
</protein>
<name>A0A645CXS3_9ZZZZ</name>
<accession>A0A645CXS3</accession>
<dbReference type="InterPro" id="IPR009057">
    <property type="entry name" value="Homeodomain-like_sf"/>
</dbReference>
<gene>
    <name evidence="2" type="ORF">SDC9_129058</name>
</gene>
<evidence type="ECO:0000259" key="1">
    <source>
        <dbReference type="Pfam" id="PF18024"/>
    </source>
</evidence>